<feature type="region of interest" description="Disordered" evidence="4">
    <location>
        <begin position="506"/>
        <end position="535"/>
    </location>
</feature>
<keyword evidence="3" id="KW-0378">Hydrolase</keyword>
<dbReference type="InterPro" id="IPR003653">
    <property type="entry name" value="Peptidase_C48_C"/>
</dbReference>
<dbReference type="PROSITE" id="PS50600">
    <property type="entry name" value="ULP_PROTEASE"/>
    <property type="match status" value="1"/>
</dbReference>
<keyword evidence="2" id="KW-0645">Protease</keyword>
<dbReference type="InParanoid" id="A0A0D0AZ47"/>
<comment type="similarity">
    <text evidence="1">Belongs to the peptidase C48 family.</text>
</comment>
<evidence type="ECO:0000256" key="3">
    <source>
        <dbReference type="ARBA" id="ARBA00022801"/>
    </source>
</evidence>
<feature type="compositionally biased region" description="Basic and acidic residues" evidence="4">
    <location>
        <begin position="506"/>
        <end position="527"/>
    </location>
</feature>
<dbReference type="GO" id="GO:0006508">
    <property type="term" value="P:proteolysis"/>
    <property type="evidence" value="ECO:0007669"/>
    <property type="project" value="UniProtKB-KW"/>
</dbReference>
<reference evidence="7" key="2">
    <citation type="submission" date="2015-01" db="EMBL/GenBank/DDBJ databases">
        <title>Evolutionary Origins and Diversification of the Mycorrhizal Mutualists.</title>
        <authorList>
            <consortium name="DOE Joint Genome Institute"/>
            <consortium name="Mycorrhizal Genomics Consortium"/>
            <person name="Kohler A."/>
            <person name="Kuo A."/>
            <person name="Nagy L.G."/>
            <person name="Floudas D."/>
            <person name="Copeland A."/>
            <person name="Barry K.W."/>
            <person name="Cichocki N."/>
            <person name="Veneault-Fourrey C."/>
            <person name="LaButti K."/>
            <person name="Lindquist E.A."/>
            <person name="Lipzen A."/>
            <person name="Lundell T."/>
            <person name="Morin E."/>
            <person name="Murat C."/>
            <person name="Riley R."/>
            <person name="Ohm R."/>
            <person name="Sun H."/>
            <person name="Tunlid A."/>
            <person name="Henrissat B."/>
            <person name="Grigoriev I.V."/>
            <person name="Hibbett D.S."/>
            <person name="Martin F."/>
        </authorList>
    </citation>
    <scope>NUCLEOTIDE SEQUENCE [LARGE SCALE GENOMIC DNA]</scope>
    <source>
        <strain evidence="7">UH-Slu-Lm8-n1</strain>
    </source>
</reference>
<sequence>MIEDLNAIAEQNYDVGAVFASRMQLLDHKLFSLQQGATISSNHTTGSMDKSYSDISFQQLRKSPSAVSLSSDSGSGNDTDADVAISEDDAAYPDALRHPAAAVWIGKGRKFPATAVEIPDDLESLYDATMAVPDQIRAAVLPDPHLPVSRFLEFRLPGILSRDAEEKADSCFQFETAQSNLIITLISQDLPSKKFVDGAHRAVGQALLDGKRSIRNPHHASHLLPLWVITLWRELHGAHAVKPAWEEGSNWLRSRIEEGGPDTAIFSRAHRHLALLPWDRPLVGPAASGSITTAVLAGFLSGSRWMSDTLMDSMSACMATRICEASPESHQALIVDTTFMLEINRAKNASHFKTKVCRTLRELEKRLEVPKILYAPVFLPQQKHWISLAIDFTAKSFCHGDSDADEGSAIPKPLVQKLQWWLTARFAGPFVDTGSSLRHAKQGDSSSCGIYAINAIEHAVFKQPLCGSNAAAERARWFCLTSSSQFHDRAENGPTHLAILSQAEQERIEQGRAERRKADREMLEHSSLECNKAESQQSVRRKVIGKLEAVLVMGRRSDGERKRAGHEKAGKVQADSGRAELGGAEHELPEPDDAGPGNAGCERAERAKEEGEEARQGQADRTLNGQGGVAQEEVKHEGAWQGQAAGRQWAEHQRNDVGFAQVKQQRPQQEKAQSDRTKLGNTAMETSLEQVNTELPLVLSTPRQSSPTTSLTSIPSGWAVSRLSNSPKTDNGLTRWIIEQFDRPFIQPPENIPFVSKGRLMISKRAEVRLRLWRAQYPDVPVWFLAFRCLSRGIDWRVFLSISDLTAHYRGPVLPRPAYLDGIPQGLAASGNILDAYVRQVKRLLCYPHARRFLTMGGLVWRIALHYGPAGLFSAALLPPSTDATLHLHFDRFGSDIDDKVTDGEIDLLLGVTDRGSLWPTRNLWERWQRWQGEWSEDLERWFQERLRAITARPQSALLTHAQWKSSIRRHTLVALEDPSTGVGWLESCNEQTKHGFLKLEQRTELTAIQDGLPSQNSPNLNGGRAHPNGKTVTERKQVHKLGHKARNRLARRQDAIREELRLARNQFFDDIKEAKEHWEEYLETVAPKRHHRSSQER</sequence>
<feature type="region of interest" description="Disordered" evidence="4">
    <location>
        <begin position="1012"/>
        <end position="1041"/>
    </location>
</feature>
<evidence type="ECO:0000259" key="5">
    <source>
        <dbReference type="PROSITE" id="PS50600"/>
    </source>
</evidence>
<dbReference type="EMBL" id="KN835472">
    <property type="protein sequence ID" value="KIK37148.1"/>
    <property type="molecule type" value="Genomic_DNA"/>
</dbReference>
<evidence type="ECO:0000256" key="1">
    <source>
        <dbReference type="ARBA" id="ARBA00005234"/>
    </source>
</evidence>
<feature type="region of interest" description="Disordered" evidence="4">
    <location>
        <begin position="557"/>
        <end position="651"/>
    </location>
</feature>
<dbReference type="HOGENOM" id="CLU_283587_0_0_1"/>
<dbReference type="Proteomes" id="UP000054485">
    <property type="component" value="Unassembled WGS sequence"/>
</dbReference>
<dbReference type="Gene3D" id="3.40.395.10">
    <property type="entry name" value="Adenoviral Proteinase, Chain A"/>
    <property type="match status" value="1"/>
</dbReference>
<dbReference type="OrthoDB" id="3270336at2759"/>
<feature type="compositionally biased region" description="Basic and acidic residues" evidence="4">
    <location>
        <begin position="557"/>
        <end position="570"/>
    </location>
</feature>
<accession>A0A0D0AZ47</accession>
<dbReference type="GO" id="GO:0008234">
    <property type="term" value="F:cysteine-type peptidase activity"/>
    <property type="evidence" value="ECO:0007669"/>
    <property type="project" value="InterPro"/>
</dbReference>
<dbReference type="InterPro" id="IPR038765">
    <property type="entry name" value="Papain-like_cys_pep_sf"/>
</dbReference>
<dbReference type="GO" id="GO:0019783">
    <property type="term" value="F:ubiquitin-like protein peptidase activity"/>
    <property type="evidence" value="ECO:0007669"/>
    <property type="project" value="UniProtKB-ARBA"/>
</dbReference>
<organism evidence="6 7">
    <name type="scientific">Suillus luteus UH-Slu-Lm8-n1</name>
    <dbReference type="NCBI Taxonomy" id="930992"/>
    <lineage>
        <taxon>Eukaryota</taxon>
        <taxon>Fungi</taxon>
        <taxon>Dikarya</taxon>
        <taxon>Basidiomycota</taxon>
        <taxon>Agaricomycotina</taxon>
        <taxon>Agaricomycetes</taxon>
        <taxon>Agaricomycetidae</taxon>
        <taxon>Boletales</taxon>
        <taxon>Suillineae</taxon>
        <taxon>Suillaceae</taxon>
        <taxon>Suillus</taxon>
    </lineage>
</organism>
<evidence type="ECO:0000256" key="2">
    <source>
        <dbReference type="ARBA" id="ARBA00022670"/>
    </source>
</evidence>
<evidence type="ECO:0000313" key="7">
    <source>
        <dbReference type="Proteomes" id="UP000054485"/>
    </source>
</evidence>
<name>A0A0D0AZ47_9AGAM</name>
<evidence type="ECO:0000313" key="6">
    <source>
        <dbReference type="EMBL" id="KIK37148.1"/>
    </source>
</evidence>
<feature type="domain" description="Ubiquitin-like protease family profile" evidence="5">
    <location>
        <begin position="289"/>
        <end position="459"/>
    </location>
</feature>
<evidence type="ECO:0000256" key="4">
    <source>
        <dbReference type="SAM" id="MobiDB-lite"/>
    </source>
</evidence>
<keyword evidence="7" id="KW-1185">Reference proteome</keyword>
<dbReference type="AlphaFoldDB" id="A0A0D0AZ47"/>
<dbReference type="Pfam" id="PF02902">
    <property type="entry name" value="Peptidase_C48"/>
    <property type="match status" value="1"/>
</dbReference>
<proteinExistence type="inferred from homology"/>
<feature type="compositionally biased region" description="Low complexity" evidence="4">
    <location>
        <begin position="639"/>
        <end position="648"/>
    </location>
</feature>
<gene>
    <name evidence="6" type="ORF">CY34DRAFT_109226</name>
</gene>
<dbReference type="SUPFAM" id="SSF54001">
    <property type="entry name" value="Cysteine proteinases"/>
    <property type="match status" value="1"/>
</dbReference>
<reference evidence="6 7" key="1">
    <citation type="submission" date="2014-04" db="EMBL/GenBank/DDBJ databases">
        <authorList>
            <consortium name="DOE Joint Genome Institute"/>
            <person name="Kuo A."/>
            <person name="Ruytinx J."/>
            <person name="Rineau F."/>
            <person name="Colpaert J."/>
            <person name="Kohler A."/>
            <person name="Nagy L.G."/>
            <person name="Floudas D."/>
            <person name="Copeland A."/>
            <person name="Barry K.W."/>
            <person name="Cichocki N."/>
            <person name="Veneault-Fourrey C."/>
            <person name="LaButti K."/>
            <person name="Lindquist E.A."/>
            <person name="Lipzen A."/>
            <person name="Lundell T."/>
            <person name="Morin E."/>
            <person name="Murat C."/>
            <person name="Sun H."/>
            <person name="Tunlid A."/>
            <person name="Henrissat B."/>
            <person name="Grigoriev I.V."/>
            <person name="Hibbett D.S."/>
            <person name="Martin F."/>
            <person name="Nordberg H.P."/>
            <person name="Cantor M.N."/>
            <person name="Hua S.X."/>
        </authorList>
    </citation>
    <scope>NUCLEOTIDE SEQUENCE [LARGE SCALE GENOMIC DNA]</scope>
    <source>
        <strain evidence="6 7">UH-Slu-Lm8-n1</strain>
    </source>
</reference>
<protein>
    <recommendedName>
        <fullName evidence="5">Ubiquitin-like protease family profile domain-containing protein</fullName>
    </recommendedName>
</protein>
<feature type="compositionally biased region" description="Basic and acidic residues" evidence="4">
    <location>
        <begin position="602"/>
        <end position="615"/>
    </location>
</feature>